<accession>A8P0X2</accession>
<dbReference type="Proteomes" id="UP000001861">
    <property type="component" value="Unassembled WGS sequence"/>
</dbReference>
<evidence type="ECO:0000256" key="1">
    <source>
        <dbReference type="SAM" id="MobiDB-lite"/>
    </source>
</evidence>
<organism evidence="2 3">
    <name type="scientific">Coprinopsis cinerea (strain Okayama-7 / 130 / ATCC MYA-4618 / FGSC 9003)</name>
    <name type="common">Inky cap fungus</name>
    <name type="synonym">Hormographiella aspergillata</name>
    <dbReference type="NCBI Taxonomy" id="240176"/>
    <lineage>
        <taxon>Eukaryota</taxon>
        <taxon>Fungi</taxon>
        <taxon>Dikarya</taxon>
        <taxon>Basidiomycota</taxon>
        <taxon>Agaricomycotina</taxon>
        <taxon>Agaricomycetes</taxon>
        <taxon>Agaricomycetidae</taxon>
        <taxon>Agaricales</taxon>
        <taxon>Agaricineae</taxon>
        <taxon>Psathyrellaceae</taxon>
        <taxon>Coprinopsis</taxon>
    </lineage>
</organism>
<dbReference type="InParanoid" id="A8P0X2"/>
<dbReference type="VEuPathDB" id="FungiDB:CC1G_09538"/>
<dbReference type="RefSeq" id="XP_001837987.1">
    <property type="nucleotide sequence ID" value="XM_001837935.1"/>
</dbReference>
<protein>
    <submittedName>
        <fullName evidence="2">Uncharacterized protein</fullName>
    </submittedName>
</protein>
<proteinExistence type="predicted"/>
<feature type="region of interest" description="Disordered" evidence="1">
    <location>
        <begin position="49"/>
        <end position="113"/>
    </location>
</feature>
<dbReference type="GeneID" id="6014552"/>
<evidence type="ECO:0000313" key="2">
    <source>
        <dbReference type="EMBL" id="EAU83869.1"/>
    </source>
</evidence>
<feature type="compositionally biased region" description="Low complexity" evidence="1">
    <location>
        <begin position="83"/>
        <end position="99"/>
    </location>
</feature>
<gene>
    <name evidence="2" type="ORF">CC1G_09538</name>
</gene>
<dbReference type="AlphaFoldDB" id="A8P0X2"/>
<dbReference type="EMBL" id="AACS02000006">
    <property type="protein sequence ID" value="EAU83869.1"/>
    <property type="molecule type" value="Genomic_DNA"/>
</dbReference>
<evidence type="ECO:0000313" key="3">
    <source>
        <dbReference type="Proteomes" id="UP000001861"/>
    </source>
</evidence>
<dbReference type="KEGG" id="cci:CC1G_09538"/>
<comment type="caution">
    <text evidence="2">The sequence shown here is derived from an EMBL/GenBank/DDBJ whole genome shotgun (WGS) entry which is preliminary data.</text>
</comment>
<sequence>MRPRVVPKLRFWTIRTGTNEDASRLTTNVERFAPLNATNLFGYATRAAARSTSTQASTSTPTRRCIPPWTSSQADLTPLGPVNPNDNSTTGTGPTPTDSCCARRNQISRSELG</sequence>
<feature type="compositionally biased region" description="Low complexity" evidence="1">
    <location>
        <begin position="49"/>
        <end position="64"/>
    </location>
</feature>
<reference evidence="2 3" key="1">
    <citation type="journal article" date="2010" name="Proc. Natl. Acad. Sci. U.S.A.">
        <title>Insights into evolution of multicellular fungi from the assembled chromosomes of the mushroom Coprinopsis cinerea (Coprinus cinereus).</title>
        <authorList>
            <person name="Stajich J.E."/>
            <person name="Wilke S.K."/>
            <person name="Ahren D."/>
            <person name="Au C.H."/>
            <person name="Birren B.W."/>
            <person name="Borodovsky M."/>
            <person name="Burns C."/>
            <person name="Canback B."/>
            <person name="Casselton L.A."/>
            <person name="Cheng C.K."/>
            <person name="Deng J."/>
            <person name="Dietrich F.S."/>
            <person name="Fargo D.C."/>
            <person name="Farman M.L."/>
            <person name="Gathman A.C."/>
            <person name="Goldberg J."/>
            <person name="Guigo R."/>
            <person name="Hoegger P.J."/>
            <person name="Hooker J.B."/>
            <person name="Huggins A."/>
            <person name="James T.Y."/>
            <person name="Kamada T."/>
            <person name="Kilaru S."/>
            <person name="Kodira C."/>
            <person name="Kues U."/>
            <person name="Kupfer D."/>
            <person name="Kwan H.S."/>
            <person name="Lomsadze A."/>
            <person name="Li W."/>
            <person name="Lilly W.W."/>
            <person name="Ma L.J."/>
            <person name="Mackey A.J."/>
            <person name="Manning G."/>
            <person name="Martin F."/>
            <person name="Muraguchi H."/>
            <person name="Natvig D.O."/>
            <person name="Palmerini H."/>
            <person name="Ramesh M.A."/>
            <person name="Rehmeyer C.J."/>
            <person name="Roe B.A."/>
            <person name="Shenoy N."/>
            <person name="Stanke M."/>
            <person name="Ter-Hovhannisyan V."/>
            <person name="Tunlid A."/>
            <person name="Velagapudi R."/>
            <person name="Vision T.J."/>
            <person name="Zeng Q."/>
            <person name="Zolan M.E."/>
            <person name="Pukkila P.J."/>
        </authorList>
    </citation>
    <scope>NUCLEOTIDE SEQUENCE [LARGE SCALE GENOMIC DNA]</scope>
    <source>
        <strain evidence="3">Okayama-7 / 130 / ATCC MYA-4618 / FGSC 9003</strain>
    </source>
</reference>
<keyword evidence="3" id="KW-1185">Reference proteome</keyword>
<name>A8P0X2_COPC7</name>